<dbReference type="Proteomes" id="UP001165960">
    <property type="component" value="Unassembled WGS sequence"/>
</dbReference>
<dbReference type="EMBL" id="QTSX02003623">
    <property type="protein sequence ID" value="KAJ9069568.1"/>
    <property type="molecule type" value="Genomic_DNA"/>
</dbReference>
<name>A0ACC2T4M9_9FUNG</name>
<sequence>MGKNKSKGQKKAQEVSASEDKIDEIQTEIVEEELIPLEEIQDLSADEGGEEHFLDEDAVPVQKVTKNNQKGLLDALEEIRSKNIAWVDTLSITAFKPLEIQDIHNDIDRELAFYHQALAAAEEAQKKLKGLGVPFTRPDDYFAEMVKSDEHMNKVRQKILDETQSIKASENARKQRELKKFGKQVQVEKIKERHLQKRQELDKIKTLKRKIKGGVSTDDFKIDLDDDSTQAKRPKSAKPNGKRIAKDAKFGNGGKKRWAKSNTRESTRSAEDGFDARKNASKFSNGKGKGNKPTRPGKSRRHGSVRK</sequence>
<evidence type="ECO:0000313" key="2">
    <source>
        <dbReference type="Proteomes" id="UP001165960"/>
    </source>
</evidence>
<evidence type="ECO:0000313" key="1">
    <source>
        <dbReference type="EMBL" id="KAJ9069568.1"/>
    </source>
</evidence>
<protein>
    <submittedName>
        <fullName evidence="1">rRNA-processing protein EBP2</fullName>
    </submittedName>
</protein>
<proteinExistence type="predicted"/>
<accession>A0ACC2T4M9</accession>
<gene>
    <name evidence="1" type="primary">ebp2</name>
    <name evidence="1" type="ORF">DSO57_1017371</name>
</gene>
<reference evidence="1" key="1">
    <citation type="submission" date="2022-04" db="EMBL/GenBank/DDBJ databases">
        <title>Genome of the entomopathogenic fungus Entomophthora muscae.</title>
        <authorList>
            <person name="Elya C."/>
            <person name="Lovett B.R."/>
            <person name="Lee E."/>
            <person name="Macias A.M."/>
            <person name="Hajek A.E."/>
            <person name="De Bivort B.L."/>
            <person name="Kasson M.T."/>
            <person name="De Fine Licht H.H."/>
            <person name="Stajich J.E."/>
        </authorList>
    </citation>
    <scope>NUCLEOTIDE SEQUENCE</scope>
    <source>
        <strain evidence="1">Berkeley</strain>
    </source>
</reference>
<organism evidence="1 2">
    <name type="scientific">Entomophthora muscae</name>
    <dbReference type="NCBI Taxonomy" id="34485"/>
    <lineage>
        <taxon>Eukaryota</taxon>
        <taxon>Fungi</taxon>
        <taxon>Fungi incertae sedis</taxon>
        <taxon>Zoopagomycota</taxon>
        <taxon>Entomophthoromycotina</taxon>
        <taxon>Entomophthoromycetes</taxon>
        <taxon>Entomophthorales</taxon>
        <taxon>Entomophthoraceae</taxon>
        <taxon>Entomophthora</taxon>
    </lineage>
</organism>
<keyword evidence="2" id="KW-1185">Reference proteome</keyword>
<comment type="caution">
    <text evidence="1">The sequence shown here is derived from an EMBL/GenBank/DDBJ whole genome shotgun (WGS) entry which is preliminary data.</text>
</comment>